<organism evidence="2 3">
    <name type="scientific">Nonlabens tegetincola</name>
    <dbReference type="NCBI Taxonomy" id="323273"/>
    <lineage>
        <taxon>Bacteria</taxon>
        <taxon>Pseudomonadati</taxon>
        <taxon>Bacteroidota</taxon>
        <taxon>Flavobacteriia</taxon>
        <taxon>Flavobacteriales</taxon>
        <taxon>Flavobacteriaceae</taxon>
        <taxon>Nonlabens</taxon>
    </lineage>
</organism>
<keyword evidence="1" id="KW-0472">Membrane</keyword>
<dbReference type="eggNOG" id="ENOG5032V8P">
    <property type="taxonomic scope" value="Bacteria"/>
</dbReference>
<proteinExistence type="predicted"/>
<accession>A0A090Q146</accession>
<protein>
    <recommendedName>
        <fullName evidence="4">Integral membrane protein</fullName>
    </recommendedName>
</protein>
<evidence type="ECO:0000256" key="1">
    <source>
        <dbReference type="SAM" id="Phobius"/>
    </source>
</evidence>
<dbReference type="Proteomes" id="UP000029221">
    <property type="component" value="Unassembled WGS sequence"/>
</dbReference>
<dbReference type="AlphaFoldDB" id="A0A090Q146"/>
<comment type="caution">
    <text evidence="2">The sequence shown here is derived from an EMBL/GenBank/DDBJ whole genome shotgun (WGS) entry which is preliminary data.</text>
</comment>
<sequence length="135" mass="15695">METSKIIIGYFIYVPVMLGLTYYVSRTLFKNAKIFMLDIFHGKNDIATSTNNLFQIGFYLLNLGFGLWILEISDYKWHDTYQNLIEVLSAKIGGFSIYLGVMLFINLFFFFRGRRKSKQSKTVAKTPIYLSPESK</sequence>
<dbReference type="STRING" id="319236.BST91_00540"/>
<feature type="transmembrane region" description="Helical" evidence="1">
    <location>
        <begin position="6"/>
        <end position="25"/>
    </location>
</feature>
<keyword evidence="1" id="KW-1133">Transmembrane helix</keyword>
<dbReference type="EMBL" id="BBML01000001">
    <property type="protein sequence ID" value="GAK95418.1"/>
    <property type="molecule type" value="Genomic_DNA"/>
</dbReference>
<feature type="transmembrane region" description="Helical" evidence="1">
    <location>
        <begin position="90"/>
        <end position="111"/>
    </location>
</feature>
<keyword evidence="1" id="KW-0812">Transmembrane</keyword>
<evidence type="ECO:0000313" key="3">
    <source>
        <dbReference type="Proteomes" id="UP000029221"/>
    </source>
</evidence>
<evidence type="ECO:0008006" key="4">
    <source>
        <dbReference type="Google" id="ProtNLM"/>
    </source>
</evidence>
<gene>
    <name evidence="2" type="ORF">JCM19294_2200</name>
</gene>
<name>A0A090Q146_9FLAO</name>
<evidence type="ECO:0000313" key="2">
    <source>
        <dbReference type="EMBL" id="GAK95418.1"/>
    </source>
</evidence>
<reference evidence="2" key="1">
    <citation type="journal article" date="2014" name="Genome Announc.">
        <title>Draft Genome Sequences of Marine Flavobacterium Nonlabens Strains NR17, NR24, NR27, NR32, NR33, and Ara13.</title>
        <authorList>
            <person name="Nakanishi M."/>
            <person name="Meirelles P."/>
            <person name="Suzuki R."/>
            <person name="Takatani N."/>
            <person name="Mino S."/>
            <person name="Suda W."/>
            <person name="Oshima K."/>
            <person name="Hattori M."/>
            <person name="Ohkuma M."/>
            <person name="Hosokawa M."/>
            <person name="Miyashita K."/>
            <person name="Thompson F.L."/>
            <person name="Niwa A."/>
            <person name="Sawabe T."/>
            <person name="Sawabe T."/>
        </authorList>
    </citation>
    <scope>NUCLEOTIDE SEQUENCE [LARGE SCALE GENOMIC DNA]</scope>
    <source>
        <strain evidence="2">JCM 19294</strain>
    </source>
</reference>
<keyword evidence="3" id="KW-1185">Reference proteome</keyword>
<feature type="transmembrane region" description="Helical" evidence="1">
    <location>
        <begin position="46"/>
        <end position="70"/>
    </location>
</feature>
<dbReference type="RefSeq" id="WP_042275906.1">
    <property type="nucleotide sequence ID" value="NZ_BBML01000001.1"/>
</dbReference>